<name>A0A7Z0IRB2_9ACTN</name>
<dbReference type="AlphaFoldDB" id="A0A7Z0IRB2"/>
<keyword evidence="2" id="KW-1185">Reference proteome</keyword>
<dbReference type="Proteomes" id="UP000564496">
    <property type="component" value="Unassembled WGS sequence"/>
</dbReference>
<accession>A0A7Z0IRB2</accession>
<sequence length="368" mass="39832">MTINHSVNNSGDYQDVNDIDVTDYGKTVEGLGSTIGDVNGGGAANPNAMRSEYVPPSVRQARRQARALPFKEEKLRTLSERIGKALSYGGIPKPVHEAANEARDAIAAARMALELCRDPEMPSYANGNAEDRSNALAALGRTEMAVTRVEQVARDNYGEMRDSLVAGLAEQQEAAADALKAALDAYSAWRRNIGTAAALGAELGLHGPAGSWAISNESKETGDPMRLINGIADALKVAKSDDEVVNGQWMVDVADSEGLPEFLIEHLRTVADRGDSERWDVQVARRLLSPHREDYPARDSIREKDLRIVNSQPVPAGIYDIKKDPAGNVAGIRDMRAETAPRTPTKTQYESRLVDGVFQSVKVDPSEA</sequence>
<comment type="caution">
    <text evidence="1">The sequence shown here is derived from an EMBL/GenBank/DDBJ whole genome shotgun (WGS) entry which is preliminary data.</text>
</comment>
<dbReference type="EMBL" id="JACBZR010000001">
    <property type="protein sequence ID" value="NYI76625.1"/>
    <property type="molecule type" value="Genomic_DNA"/>
</dbReference>
<reference evidence="1 2" key="1">
    <citation type="submission" date="2020-07" db="EMBL/GenBank/DDBJ databases">
        <title>Sequencing the genomes of 1000 actinobacteria strains.</title>
        <authorList>
            <person name="Klenk H.-P."/>
        </authorList>
    </citation>
    <scope>NUCLEOTIDE SEQUENCE [LARGE SCALE GENOMIC DNA]</scope>
    <source>
        <strain evidence="1 2">DSM 26487</strain>
    </source>
</reference>
<proteinExistence type="predicted"/>
<organism evidence="1 2">
    <name type="scientific">Nocardioides panzhihuensis</name>
    <dbReference type="NCBI Taxonomy" id="860243"/>
    <lineage>
        <taxon>Bacteria</taxon>
        <taxon>Bacillati</taxon>
        <taxon>Actinomycetota</taxon>
        <taxon>Actinomycetes</taxon>
        <taxon>Propionibacteriales</taxon>
        <taxon>Nocardioidaceae</taxon>
        <taxon>Nocardioides</taxon>
    </lineage>
</organism>
<gene>
    <name evidence="1" type="ORF">BJ988_001273</name>
</gene>
<dbReference type="RefSeq" id="WP_179657249.1">
    <property type="nucleotide sequence ID" value="NZ_JACBZR010000001.1"/>
</dbReference>
<evidence type="ECO:0000313" key="1">
    <source>
        <dbReference type="EMBL" id="NYI76625.1"/>
    </source>
</evidence>
<evidence type="ECO:0000313" key="2">
    <source>
        <dbReference type="Proteomes" id="UP000564496"/>
    </source>
</evidence>
<protein>
    <submittedName>
        <fullName evidence="1">Uncharacterized protein</fullName>
    </submittedName>
</protein>